<feature type="domain" description="EGF-like" evidence="3">
    <location>
        <begin position="168"/>
        <end position="199"/>
    </location>
</feature>
<feature type="domain" description="EGF-like" evidence="3">
    <location>
        <begin position="95"/>
        <end position="132"/>
    </location>
</feature>
<dbReference type="VEuPathDB" id="VectorBase:MDOA013048"/>
<organism evidence="4">
    <name type="scientific">Musca domestica</name>
    <name type="common">House fly</name>
    <dbReference type="NCBI Taxonomy" id="7370"/>
    <lineage>
        <taxon>Eukaryota</taxon>
        <taxon>Metazoa</taxon>
        <taxon>Ecdysozoa</taxon>
        <taxon>Arthropoda</taxon>
        <taxon>Hexapoda</taxon>
        <taxon>Insecta</taxon>
        <taxon>Pterygota</taxon>
        <taxon>Neoptera</taxon>
        <taxon>Endopterygota</taxon>
        <taxon>Diptera</taxon>
        <taxon>Brachycera</taxon>
        <taxon>Muscomorpha</taxon>
        <taxon>Muscoidea</taxon>
        <taxon>Muscidae</taxon>
        <taxon>Musca</taxon>
    </lineage>
</organism>
<name>T1PKG8_MUSDO</name>
<keyword evidence="1" id="KW-0472">Membrane</keyword>
<sequence>MKYFLFVLTISVLHILDFPCLADSEPYCIYNRTEYTYVNVTKTREVKITQPWYKKLSKKTKIEEYVEQEAIAKVTPVRGCCEGYEMSELEMCEPKCRKGCPQNSKCVEPEVCKCAAGYFSSLSELDGNHYCEPICERPCPAHSECVKPNECACHNGYQIAEGSVCRPHCPSGCPFQGKCVAPNLCECPAGYKSGKGTCLPICSRGDQCKNGVCVDTDKCQCNVGYLWNEENEKCEPILNGGDSYQPLEEDHTDVVGEETTEKQPGIETDIDTFKEDIDPNQVFDEIFESTTTSTSQSEEPTQCPDDYVRYRGQCQPLKFAIDEIDCRIKPCSDPHAICTENGTCNCQEGYRMLKKAQSTGSADTTESTKPVVKQVCLTYEEYENFMANPELNWQDEDEIIEIIEEPSNVPAIFFIILGVLLMTGALIYLGLRFVRRQHEEMDVEGKQLECAYDNRVCSDAEKSVI</sequence>
<accession>T1PKG8</accession>
<keyword evidence="1" id="KW-0812">Transmembrane</keyword>
<dbReference type="VEuPathDB" id="VectorBase:MDOMA2_009907"/>
<dbReference type="InterPro" id="IPR000742">
    <property type="entry name" value="EGF"/>
</dbReference>
<feature type="chain" id="PRO_5004583327" description="EGF-like domain-containing protein" evidence="2">
    <location>
        <begin position="23"/>
        <end position="465"/>
    </location>
</feature>
<evidence type="ECO:0000256" key="1">
    <source>
        <dbReference type="SAM" id="Phobius"/>
    </source>
</evidence>
<dbReference type="InterPro" id="IPR053255">
    <property type="entry name" value="EGF-like_domain"/>
</dbReference>
<dbReference type="Gene3D" id="2.10.25.10">
    <property type="entry name" value="Laminin"/>
    <property type="match status" value="4"/>
</dbReference>
<feature type="domain" description="EGF-like" evidence="3">
    <location>
        <begin position="134"/>
        <end position="166"/>
    </location>
</feature>
<dbReference type="SUPFAM" id="SSF57184">
    <property type="entry name" value="Growth factor receptor domain"/>
    <property type="match status" value="1"/>
</dbReference>
<feature type="domain" description="EGF-like" evidence="3">
    <location>
        <begin position="325"/>
        <end position="377"/>
    </location>
</feature>
<feature type="transmembrane region" description="Helical" evidence="1">
    <location>
        <begin position="411"/>
        <end position="431"/>
    </location>
</feature>
<evidence type="ECO:0000259" key="3">
    <source>
        <dbReference type="SMART" id="SM00181"/>
    </source>
</evidence>
<proteinExistence type="evidence at transcript level"/>
<feature type="signal peptide" evidence="2">
    <location>
        <begin position="1"/>
        <end position="22"/>
    </location>
</feature>
<dbReference type="EMBL" id="KA648448">
    <property type="protein sequence ID" value="AFP63077.1"/>
    <property type="molecule type" value="mRNA"/>
</dbReference>
<evidence type="ECO:0000256" key="2">
    <source>
        <dbReference type="SAM" id="SignalP"/>
    </source>
</evidence>
<protein>
    <recommendedName>
        <fullName evidence="3">EGF-like domain-containing protein</fullName>
    </recommendedName>
</protein>
<feature type="domain" description="EGF-like" evidence="3">
    <location>
        <begin position="201"/>
        <end position="235"/>
    </location>
</feature>
<dbReference type="PANTHER" id="PTHR24047">
    <property type="entry name" value="FI01909P-RELATED"/>
    <property type="match status" value="1"/>
</dbReference>
<keyword evidence="1" id="KW-1133">Transmembrane helix</keyword>
<dbReference type="InterPro" id="IPR009030">
    <property type="entry name" value="Growth_fac_rcpt_cys_sf"/>
</dbReference>
<evidence type="ECO:0000313" key="4">
    <source>
        <dbReference type="EMBL" id="AFP63077.1"/>
    </source>
</evidence>
<keyword evidence="2" id="KW-0732">Signal</keyword>
<dbReference type="AlphaFoldDB" id="T1PKG8"/>
<dbReference type="SMART" id="SM00181">
    <property type="entry name" value="EGF"/>
    <property type="match status" value="5"/>
</dbReference>
<reference evidence="4" key="1">
    <citation type="submission" date="2012-08" db="EMBL/GenBank/DDBJ databases">
        <title>Transcriptome of adult Musca domestica launches a platform for comparative house fly gene expression and characterization of differential gene expression among resistant and susceptible house flies.</title>
        <authorList>
            <person name="Liu N."/>
            <person name="Zhang L."/>
            <person name="Li M."/>
            <person name="Reid W."/>
        </authorList>
    </citation>
    <scope>NUCLEOTIDE SEQUENCE</scope>
    <source>
        <strain evidence="4">ALHF</strain>
        <tissue evidence="4">Whole body</tissue>
    </source>
</reference>
<dbReference type="PANTHER" id="PTHR24047:SF32">
    <property type="entry name" value="FI01909P-RELATED"/>
    <property type="match status" value="1"/>
</dbReference>